<name>A0A1G6SP77_NIADE</name>
<dbReference type="Proteomes" id="UP000198757">
    <property type="component" value="Unassembled WGS sequence"/>
</dbReference>
<dbReference type="AlphaFoldDB" id="A0A1G6SP77"/>
<accession>A0A1G6SP77</accession>
<gene>
    <name evidence="1" type="ORF">SAMN04487894_106282</name>
</gene>
<organism evidence="1 2">
    <name type="scientific">Niabella drilacis (strain DSM 25811 / CCM 8410 / CCUG 62505 / LMG 26954 / E90)</name>
    <dbReference type="NCBI Taxonomy" id="1285928"/>
    <lineage>
        <taxon>Bacteria</taxon>
        <taxon>Pseudomonadati</taxon>
        <taxon>Bacteroidota</taxon>
        <taxon>Chitinophagia</taxon>
        <taxon>Chitinophagales</taxon>
        <taxon>Chitinophagaceae</taxon>
        <taxon>Niabella</taxon>
    </lineage>
</organism>
<dbReference type="OrthoDB" id="1149023at2"/>
<protein>
    <submittedName>
        <fullName evidence="1">Uncharacterized protein</fullName>
    </submittedName>
</protein>
<keyword evidence="2" id="KW-1185">Reference proteome</keyword>
<evidence type="ECO:0000313" key="1">
    <source>
        <dbReference type="EMBL" id="SDD17916.1"/>
    </source>
</evidence>
<proteinExistence type="predicted"/>
<evidence type="ECO:0000313" key="2">
    <source>
        <dbReference type="Proteomes" id="UP000198757"/>
    </source>
</evidence>
<dbReference type="RefSeq" id="WP_090390594.1">
    <property type="nucleotide sequence ID" value="NZ_FMZO01000006.1"/>
</dbReference>
<reference evidence="2" key="1">
    <citation type="submission" date="2016-10" db="EMBL/GenBank/DDBJ databases">
        <authorList>
            <person name="Varghese N."/>
            <person name="Submissions S."/>
        </authorList>
    </citation>
    <scope>NUCLEOTIDE SEQUENCE [LARGE SCALE GENOMIC DNA]</scope>
    <source>
        <strain evidence="2">DSM 25811 / CCM 8410 / LMG 26954 / E90</strain>
    </source>
</reference>
<dbReference type="EMBL" id="FMZO01000006">
    <property type="protein sequence ID" value="SDD17916.1"/>
    <property type="molecule type" value="Genomic_DNA"/>
</dbReference>
<sequence>MKEPFYHLTYAGSDCTFKIYLNGILLVDNIDGVPDNAGTQLLNLFIAKKGKQLLNVELLPNKGTAVVPATAYVEIGLYAADQANDFKEKTYLIKEGTKTPPQLLLVNNVPVPKANWVVEFDAAVPYVAEAFWKNDTDISKLDQYQERIIAAYVQLYETVKEGNAFRLFESLHRSFTRINTSLYETEKGNQDNQRIIEDLIKRRPVGNRVFALQEVDFKSCKVRLYDDRRVADVLRSDGNPVLFFKAKETDTSGAAIDVRLTYVASENKFVVI</sequence>
<dbReference type="STRING" id="1285928.SAMN04487894_106282"/>